<dbReference type="RefSeq" id="WP_101893352.1">
    <property type="nucleotide sequence ID" value="NZ_CP022684.1"/>
</dbReference>
<dbReference type="Gene3D" id="3.40.50.150">
    <property type="entry name" value="Vaccinia Virus protein VP39"/>
    <property type="match status" value="1"/>
</dbReference>
<evidence type="ECO:0000313" key="1">
    <source>
        <dbReference type="EMBL" id="AUM12015.1"/>
    </source>
</evidence>
<protein>
    <submittedName>
        <fullName evidence="1">Methylase</fullName>
    </submittedName>
</protein>
<dbReference type="PANTHER" id="PTHR20974:SF0">
    <property type="entry name" value="UPF0585 PROTEIN CG18661"/>
    <property type="match status" value="1"/>
</dbReference>
<accession>A0A2K9LKI3</accession>
<gene>
    <name evidence="1" type="ORF">Kalk_06080</name>
</gene>
<dbReference type="SUPFAM" id="SSF53335">
    <property type="entry name" value="S-adenosyl-L-methionine-dependent methyltransferases"/>
    <property type="match status" value="1"/>
</dbReference>
<dbReference type="InterPro" id="IPR010342">
    <property type="entry name" value="DUF938"/>
</dbReference>
<dbReference type="AlphaFoldDB" id="A0A2K9LKI3"/>
<proteinExistence type="predicted"/>
<keyword evidence="2" id="KW-1185">Reference proteome</keyword>
<dbReference type="GO" id="GO:0008168">
    <property type="term" value="F:methyltransferase activity"/>
    <property type="evidence" value="ECO:0007669"/>
    <property type="project" value="UniProtKB-KW"/>
</dbReference>
<dbReference type="OrthoDB" id="5563826at2"/>
<sequence length="200" mass="22199">MNKPFSQACENNKHPILEVLSQYLTQPGSLLEIGSGTGQHAAYFSEALPHIHWQPSDVPEHLPGINQWRHGASNTNLAAPIAFDVTVAADKPAPHDHLFSANTLHIMSWQAVEALFQLLPDLIAPSGYVFLYGPFKYQGQYTSDSNRDFDAWLKQRAPHQGIRDFEAISELAHGAGIKLVEDVRMPANNQTLVWQKAPKA</sequence>
<keyword evidence="1" id="KW-0808">Transferase</keyword>
<dbReference type="PANTHER" id="PTHR20974">
    <property type="entry name" value="UPF0585 PROTEIN CG18661"/>
    <property type="match status" value="1"/>
</dbReference>
<dbReference type="Proteomes" id="UP000235116">
    <property type="component" value="Chromosome"/>
</dbReference>
<dbReference type="EMBL" id="CP022684">
    <property type="protein sequence ID" value="AUM12015.1"/>
    <property type="molecule type" value="Genomic_DNA"/>
</dbReference>
<keyword evidence="1" id="KW-0489">Methyltransferase</keyword>
<evidence type="ECO:0000313" key="2">
    <source>
        <dbReference type="Proteomes" id="UP000235116"/>
    </source>
</evidence>
<dbReference type="GO" id="GO:0032259">
    <property type="term" value="P:methylation"/>
    <property type="evidence" value="ECO:0007669"/>
    <property type="project" value="UniProtKB-KW"/>
</dbReference>
<reference evidence="2" key="1">
    <citation type="submission" date="2017-08" db="EMBL/GenBank/DDBJ databases">
        <title>Direct submision.</title>
        <authorList>
            <person name="Kim S.-J."/>
            <person name="Rhee S.-K."/>
        </authorList>
    </citation>
    <scope>NUCLEOTIDE SEQUENCE [LARGE SCALE GENOMIC DNA]</scope>
    <source>
        <strain evidence="2">GI5</strain>
    </source>
</reference>
<name>A0A2K9LKI3_9GAMM</name>
<dbReference type="InterPro" id="IPR029063">
    <property type="entry name" value="SAM-dependent_MTases_sf"/>
</dbReference>
<dbReference type="Pfam" id="PF06080">
    <property type="entry name" value="DUF938"/>
    <property type="match status" value="1"/>
</dbReference>
<dbReference type="KEGG" id="kak:Kalk_06080"/>
<organism evidence="1 2">
    <name type="scientific">Ketobacter alkanivorans</name>
    <dbReference type="NCBI Taxonomy" id="1917421"/>
    <lineage>
        <taxon>Bacteria</taxon>
        <taxon>Pseudomonadati</taxon>
        <taxon>Pseudomonadota</taxon>
        <taxon>Gammaproteobacteria</taxon>
        <taxon>Pseudomonadales</taxon>
        <taxon>Ketobacteraceae</taxon>
        <taxon>Ketobacter</taxon>
    </lineage>
</organism>